<feature type="compositionally biased region" description="Low complexity" evidence="1">
    <location>
        <begin position="606"/>
        <end position="618"/>
    </location>
</feature>
<feature type="compositionally biased region" description="Polar residues" evidence="1">
    <location>
        <begin position="516"/>
        <end position="525"/>
    </location>
</feature>
<dbReference type="PANTHER" id="PTHR31600:SF2">
    <property type="entry name" value="GAMETE ENRICHED GENE 10 PROTEIN-RELATED"/>
    <property type="match status" value="1"/>
</dbReference>
<organism evidence="3 4">
    <name type="scientific">Blattamonas nauphoetae</name>
    <dbReference type="NCBI Taxonomy" id="2049346"/>
    <lineage>
        <taxon>Eukaryota</taxon>
        <taxon>Metamonada</taxon>
        <taxon>Preaxostyla</taxon>
        <taxon>Oxymonadida</taxon>
        <taxon>Blattamonas</taxon>
    </lineage>
</organism>
<dbReference type="InterPro" id="IPR052994">
    <property type="entry name" value="Tiny_macrocysts_regulators"/>
</dbReference>
<dbReference type="EMBL" id="JARBJD010000248">
    <property type="protein sequence ID" value="KAK2945752.1"/>
    <property type="molecule type" value="Genomic_DNA"/>
</dbReference>
<feature type="region of interest" description="Disordered" evidence="1">
    <location>
        <begin position="554"/>
        <end position="628"/>
    </location>
</feature>
<dbReference type="Proteomes" id="UP001281761">
    <property type="component" value="Unassembled WGS sequence"/>
</dbReference>
<feature type="region of interest" description="Disordered" evidence="1">
    <location>
        <begin position="247"/>
        <end position="272"/>
    </location>
</feature>
<evidence type="ECO:0000313" key="4">
    <source>
        <dbReference type="Proteomes" id="UP001281761"/>
    </source>
</evidence>
<evidence type="ECO:0000313" key="3">
    <source>
        <dbReference type="EMBL" id="KAK2945752.1"/>
    </source>
</evidence>
<dbReference type="PANTHER" id="PTHR31600">
    <property type="entry name" value="TINY MACROCYSTS PROTEIN B-RELATED"/>
    <property type="match status" value="1"/>
</dbReference>
<feature type="compositionally biased region" description="Basic residues" evidence="1">
    <location>
        <begin position="680"/>
        <end position="690"/>
    </location>
</feature>
<reference evidence="3 4" key="1">
    <citation type="journal article" date="2022" name="bioRxiv">
        <title>Genomics of Preaxostyla Flagellates Illuminates Evolutionary Transitions and the Path Towards Mitochondrial Loss.</title>
        <authorList>
            <person name="Novak L.V.F."/>
            <person name="Treitli S.C."/>
            <person name="Pyrih J."/>
            <person name="Halakuc P."/>
            <person name="Pipaliya S.V."/>
            <person name="Vacek V."/>
            <person name="Brzon O."/>
            <person name="Soukal P."/>
            <person name="Eme L."/>
            <person name="Dacks J.B."/>
            <person name="Karnkowska A."/>
            <person name="Elias M."/>
            <person name="Hampl V."/>
        </authorList>
    </citation>
    <scope>NUCLEOTIDE SEQUENCE [LARGE SCALE GENOMIC DNA]</scope>
    <source>
        <strain evidence="3">NAU3</strain>
        <tissue evidence="3">Gut</tissue>
    </source>
</reference>
<feature type="compositionally biased region" description="Polar residues" evidence="1">
    <location>
        <begin position="587"/>
        <end position="605"/>
    </location>
</feature>
<feature type="compositionally biased region" description="Basic and acidic residues" evidence="1">
    <location>
        <begin position="573"/>
        <end position="586"/>
    </location>
</feature>
<name>A0ABQ9X1U8_9EUKA</name>
<accession>A0ABQ9X1U8</accession>
<proteinExistence type="predicted"/>
<feature type="domain" description="TmcB/TmcC TPR repeats" evidence="2">
    <location>
        <begin position="104"/>
        <end position="220"/>
    </location>
</feature>
<gene>
    <name evidence="3" type="ORF">BLNAU_19308</name>
</gene>
<feature type="compositionally biased region" description="Polar residues" evidence="1">
    <location>
        <begin position="427"/>
        <end position="442"/>
    </location>
</feature>
<feature type="region of interest" description="Disordered" evidence="1">
    <location>
        <begin position="427"/>
        <end position="464"/>
    </location>
</feature>
<evidence type="ECO:0000256" key="1">
    <source>
        <dbReference type="SAM" id="MobiDB-lite"/>
    </source>
</evidence>
<keyword evidence="4" id="KW-1185">Reference proteome</keyword>
<evidence type="ECO:0000259" key="2">
    <source>
        <dbReference type="Pfam" id="PF25474"/>
    </source>
</evidence>
<dbReference type="Pfam" id="PF25474">
    <property type="entry name" value="TPR_TmcB"/>
    <property type="match status" value="1"/>
</dbReference>
<dbReference type="InterPro" id="IPR011990">
    <property type="entry name" value="TPR-like_helical_dom_sf"/>
</dbReference>
<feature type="region of interest" description="Disordered" evidence="1">
    <location>
        <begin position="483"/>
        <end position="527"/>
    </location>
</feature>
<feature type="region of interest" description="Disordered" evidence="1">
    <location>
        <begin position="678"/>
        <end position="703"/>
    </location>
</feature>
<sequence length="703" mass="76870">MPLTDADDPANNYLPKMKNTHNVEPAVRFLQHKQFKTYDYYQYADLIYTTALKKHKTHAELQFHYANFLAVYRKNHVKAQSVNRTARMSSPPFPLRFVLFCQSKDQSQRGGAGNEMANAQFQGQIGKAEEMHEIAKNAMRDFFSNLTAPNPKLSVIPTLLRMIVENEAKARKIYEDLLTTHPQSTQLLRQYAALLLDIFNDEDMADIILHRADEIEEDSTSTLPTASGGTDPQAAVQVMDPNAHLDEKASRISGASGMSGAAMRWKKKQKKKRGGDTLVTELGGSGATDLKSLKNKLCLVLTLQHFLMCISIAAGLAGQSALVLLAAFHQLHQSGKFKPKEGLAESALDLLVSHLLFPIFSLSIDDIRASNTPLPLTPSLSSSASRNPTSPSSSIFTADSIHPISPSIHSSLSLVFLSFSETPKSSIDSSLHPLDTTSSGNVSPSPPSFRPKPDRPPRSPQLFANSPLSFLRLTPLKHCVVEPAHKHQQRSQAPSAPFQRVSRRSDLSADVADISPKTTTPQPALSTPPLACPPSFLAVPPAVAACALSTMSLSPDRDQQFSNNLSDPPKNSRIKENRKNDKETELTTKTQNTPQPYTPHFQSQHSPTSCSDPTSSSPARLSLPTTQPDEAIPKATLLSLRLPFFHLHCKARTAPSKVGLPLAQKNGLPLVITRTARSNTRVHRAGQHTLKRPDHSSRSAAAG</sequence>
<dbReference type="Gene3D" id="1.25.40.10">
    <property type="entry name" value="Tetratricopeptide repeat domain"/>
    <property type="match status" value="1"/>
</dbReference>
<comment type="caution">
    <text evidence="3">The sequence shown here is derived from an EMBL/GenBank/DDBJ whole genome shotgun (WGS) entry which is preliminary data.</text>
</comment>
<protein>
    <recommendedName>
        <fullName evidence="2">TmcB/TmcC TPR repeats domain-containing protein</fullName>
    </recommendedName>
</protein>
<dbReference type="InterPro" id="IPR057352">
    <property type="entry name" value="TPR_TmcB/C"/>
</dbReference>